<proteinExistence type="predicted"/>
<keyword evidence="1" id="KW-0472">Membrane</keyword>
<dbReference type="RefSeq" id="WP_184305719.1">
    <property type="nucleotide sequence ID" value="NZ_JACHXU010000010.1"/>
</dbReference>
<dbReference type="AlphaFoldDB" id="A0A7W5H5D5"/>
<protein>
    <submittedName>
        <fullName evidence="2">Uncharacterized protein</fullName>
    </submittedName>
</protein>
<keyword evidence="1" id="KW-1133">Transmembrane helix</keyword>
<comment type="caution">
    <text evidence="2">The sequence shown here is derived from an EMBL/GenBank/DDBJ whole genome shotgun (WGS) entry which is preliminary data.</text>
</comment>
<gene>
    <name evidence="2" type="ORF">FHS27_003188</name>
</gene>
<feature type="transmembrane region" description="Helical" evidence="1">
    <location>
        <begin position="38"/>
        <end position="56"/>
    </location>
</feature>
<reference evidence="2 3" key="1">
    <citation type="submission" date="2020-08" db="EMBL/GenBank/DDBJ databases">
        <title>Genomic Encyclopedia of Type Strains, Phase III (KMG-III): the genomes of soil and plant-associated and newly described type strains.</title>
        <authorList>
            <person name="Whitman W."/>
        </authorList>
    </citation>
    <scope>NUCLEOTIDE SEQUENCE [LARGE SCALE GENOMIC DNA]</scope>
    <source>
        <strain evidence="2 3">CECT 8075</strain>
    </source>
</reference>
<dbReference type="Proteomes" id="UP000536179">
    <property type="component" value="Unassembled WGS sequence"/>
</dbReference>
<evidence type="ECO:0000313" key="2">
    <source>
        <dbReference type="EMBL" id="MBB3207367.1"/>
    </source>
</evidence>
<name>A0A7W5H5D5_9BACT</name>
<evidence type="ECO:0000313" key="3">
    <source>
        <dbReference type="Proteomes" id="UP000536179"/>
    </source>
</evidence>
<sequence>MPAAIIQDTNSLEISLLSPADIASRDGVIFDALQPTTGFIASPGIVVTSVYLSGMLERRDKTILGMGVDSSCVLVVNSLGLIVYYAL</sequence>
<dbReference type="EMBL" id="JACHXU010000010">
    <property type="protein sequence ID" value="MBB3207367.1"/>
    <property type="molecule type" value="Genomic_DNA"/>
</dbReference>
<accession>A0A7W5H5D5</accession>
<organism evidence="2 3">
    <name type="scientific">Aporhodopirellula rubra</name>
    <dbReference type="NCBI Taxonomy" id="980271"/>
    <lineage>
        <taxon>Bacteria</taxon>
        <taxon>Pseudomonadati</taxon>
        <taxon>Planctomycetota</taxon>
        <taxon>Planctomycetia</taxon>
        <taxon>Pirellulales</taxon>
        <taxon>Pirellulaceae</taxon>
        <taxon>Aporhodopirellula</taxon>
    </lineage>
</organism>
<keyword evidence="3" id="KW-1185">Reference proteome</keyword>
<feature type="transmembrane region" description="Helical" evidence="1">
    <location>
        <begin position="63"/>
        <end position="86"/>
    </location>
</feature>
<evidence type="ECO:0000256" key="1">
    <source>
        <dbReference type="SAM" id="Phobius"/>
    </source>
</evidence>
<keyword evidence="1" id="KW-0812">Transmembrane</keyword>